<gene>
    <name evidence="1" type="ORF">CEXT_321861</name>
</gene>
<sequence>MDSKNGYSDCPSILRCMDEDNMTTGEDVANLNLLMELDSSPGLVEDMDTSKAIFEHGTSTREEIDSCAVEESILQTRSIMQKASPENPSLKSIVNPEIRQLSPGEDSSAKPSNESVCVIGSVPKTSDYYHDNFQLITYRYSVILEGMINGSVKEFVKRVFAIFFVYRSHVEGGLTFHRTVMEWLTHSNVSETKYGYIYLVTYECIRSLQKLKEITDHHFEIFRNKVSALGRAENIDSLPDFISADIETNTDFNKHLNLLVCSFFTIANSNYSEGIVGDSVSALLMRY</sequence>
<protein>
    <submittedName>
        <fullName evidence="1">Uncharacterized protein</fullName>
    </submittedName>
</protein>
<proteinExistence type="predicted"/>
<dbReference type="Proteomes" id="UP001054945">
    <property type="component" value="Unassembled WGS sequence"/>
</dbReference>
<evidence type="ECO:0000313" key="2">
    <source>
        <dbReference type="Proteomes" id="UP001054945"/>
    </source>
</evidence>
<dbReference type="EMBL" id="BPLR01013875">
    <property type="protein sequence ID" value="GIY64441.1"/>
    <property type="molecule type" value="Genomic_DNA"/>
</dbReference>
<dbReference type="AlphaFoldDB" id="A0AAV4V393"/>
<name>A0AAV4V393_CAEEX</name>
<keyword evidence="2" id="KW-1185">Reference proteome</keyword>
<comment type="caution">
    <text evidence="1">The sequence shown here is derived from an EMBL/GenBank/DDBJ whole genome shotgun (WGS) entry which is preliminary data.</text>
</comment>
<evidence type="ECO:0000313" key="1">
    <source>
        <dbReference type="EMBL" id="GIY64441.1"/>
    </source>
</evidence>
<reference evidence="1 2" key="1">
    <citation type="submission" date="2021-06" db="EMBL/GenBank/DDBJ databases">
        <title>Caerostris extrusa draft genome.</title>
        <authorList>
            <person name="Kono N."/>
            <person name="Arakawa K."/>
        </authorList>
    </citation>
    <scope>NUCLEOTIDE SEQUENCE [LARGE SCALE GENOMIC DNA]</scope>
</reference>
<organism evidence="1 2">
    <name type="scientific">Caerostris extrusa</name>
    <name type="common">Bark spider</name>
    <name type="synonym">Caerostris bankana</name>
    <dbReference type="NCBI Taxonomy" id="172846"/>
    <lineage>
        <taxon>Eukaryota</taxon>
        <taxon>Metazoa</taxon>
        <taxon>Ecdysozoa</taxon>
        <taxon>Arthropoda</taxon>
        <taxon>Chelicerata</taxon>
        <taxon>Arachnida</taxon>
        <taxon>Araneae</taxon>
        <taxon>Araneomorphae</taxon>
        <taxon>Entelegynae</taxon>
        <taxon>Araneoidea</taxon>
        <taxon>Araneidae</taxon>
        <taxon>Caerostris</taxon>
    </lineage>
</organism>
<accession>A0AAV4V393</accession>